<feature type="domain" description="Glucose/Sorbosone dehydrogenase" evidence="2">
    <location>
        <begin position="55"/>
        <end position="346"/>
    </location>
</feature>
<evidence type="ECO:0000259" key="2">
    <source>
        <dbReference type="Pfam" id="PF07995"/>
    </source>
</evidence>
<reference evidence="4" key="1">
    <citation type="journal article" date="2019" name="Int. J. Syst. Evol. Microbiol.">
        <title>The Global Catalogue of Microorganisms (GCM) 10K type strain sequencing project: providing services to taxonomists for standard genome sequencing and annotation.</title>
        <authorList>
            <consortium name="The Broad Institute Genomics Platform"/>
            <consortium name="The Broad Institute Genome Sequencing Center for Infectious Disease"/>
            <person name="Wu L."/>
            <person name="Ma J."/>
        </authorList>
    </citation>
    <scope>NUCLEOTIDE SEQUENCE [LARGE SCALE GENOMIC DNA]</scope>
    <source>
        <strain evidence="4">IBRC-M 10703</strain>
    </source>
</reference>
<dbReference type="EMBL" id="JBHSAO010000012">
    <property type="protein sequence ID" value="MFC4025360.1"/>
    <property type="molecule type" value="Genomic_DNA"/>
</dbReference>
<evidence type="ECO:0000313" key="4">
    <source>
        <dbReference type="Proteomes" id="UP001595772"/>
    </source>
</evidence>
<dbReference type="Proteomes" id="UP001595772">
    <property type="component" value="Unassembled WGS sequence"/>
</dbReference>
<keyword evidence="1" id="KW-0732">Signal</keyword>
<gene>
    <name evidence="3" type="ORF">ACFOUV_16355</name>
</gene>
<dbReference type="PROSITE" id="PS51257">
    <property type="entry name" value="PROKAR_LIPOPROTEIN"/>
    <property type="match status" value="1"/>
</dbReference>
<dbReference type="InterPro" id="IPR011042">
    <property type="entry name" value="6-blade_b-propeller_TolB-like"/>
</dbReference>
<evidence type="ECO:0000256" key="1">
    <source>
        <dbReference type="SAM" id="SignalP"/>
    </source>
</evidence>
<name>A0ABV8H3A3_9BACI</name>
<dbReference type="Pfam" id="PF07995">
    <property type="entry name" value="GSDH"/>
    <property type="match status" value="1"/>
</dbReference>
<proteinExistence type="predicted"/>
<dbReference type="InterPro" id="IPR012938">
    <property type="entry name" value="Glc/Sorbosone_DH"/>
</dbReference>
<accession>A0ABV8H3A3</accession>
<dbReference type="PANTHER" id="PTHR19328">
    <property type="entry name" value="HEDGEHOG-INTERACTING PROTEIN"/>
    <property type="match status" value="1"/>
</dbReference>
<evidence type="ECO:0000313" key="3">
    <source>
        <dbReference type="EMBL" id="MFC4025360.1"/>
    </source>
</evidence>
<sequence length="367" mass="40774">MFRYILYLMIFLLLVTAACEQPVSEPTAPDEVAELEEADTQPVPDGARTVIAQNLDIPWEIAKVEDTIYISERNGSIVTINGDEQVRKPVKFDRPLAEQAEAGLLGIAFPKDFNETKTAFAYYSYQKNNGNYQRIVTIEETEKQWKETSILLDEIPGGTYHHGGRIEISPDDKLFIAIGDASNPDSAQNKNSLAGKILRMNSDGTVPDDNPFSGSYVFSYGHRNPQGLAWGPNGELYATEHGNQAHDEINQIQAGNNYGWPVIEGDQTEEGMESPLLHSGEETWAPSGMAYYQGDFYFASLRGEGLRKFDPIKLKQDLIVSDVGRVRDVLAIDGGVYIITNNTDGRGNPTENDDQLIFIPIPDNQLH</sequence>
<dbReference type="Gene3D" id="2.120.10.30">
    <property type="entry name" value="TolB, C-terminal domain"/>
    <property type="match status" value="1"/>
</dbReference>
<feature type="chain" id="PRO_5047460369" evidence="1">
    <location>
        <begin position="21"/>
        <end position="367"/>
    </location>
</feature>
<dbReference type="PANTHER" id="PTHR19328:SF13">
    <property type="entry name" value="HIPL1 PROTEIN"/>
    <property type="match status" value="1"/>
</dbReference>
<dbReference type="InterPro" id="IPR011041">
    <property type="entry name" value="Quinoprot_gluc/sorb_DH_b-prop"/>
</dbReference>
<feature type="signal peptide" evidence="1">
    <location>
        <begin position="1"/>
        <end position="20"/>
    </location>
</feature>
<dbReference type="SUPFAM" id="SSF50952">
    <property type="entry name" value="Soluble quinoprotein glucose dehydrogenase"/>
    <property type="match status" value="1"/>
</dbReference>
<organism evidence="3 4">
    <name type="scientific">Oceanobacillus longus</name>
    <dbReference type="NCBI Taxonomy" id="930120"/>
    <lineage>
        <taxon>Bacteria</taxon>
        <taxon>Bacillati</taxon>
        <taxon>Bacillota</taxon>
        <taxon>Bacilli</taxon>
        <taxon>Bacillales</taxon>
        <taxon>Bacillaceae</taxon>
        <taxon>Oceanobacillus</taxon>
    </lineage>
</organism>
<protein>
    <submittedName>
        <fullName evidence="3">PQQ-dependent sugar dehydrogenase</fullName>
    </submittedName>
</protein>
<comment type="caution">
    <text evidence="3">The sequence shown here is derived from an EMBL/GenBank/DDBJ whole genome shotgun (WGS) entry which is preliminary data.</text>
</comment>
<keyword evidence="4" id="KW-1185">Reference proteome</keyword>
<dbReference type="RefSeq" id="WP_379497856.1">
    <property type="nucleotide sequence ID" value="NZ_JBHSAO010000012.1"/>
</dbReference>